<gene>
    <name evidence="15" type="ORF">D3Y59_15960</name>
</gene>
<keyword evidence="3 10" id="KW-1134">Transmembrane beta strand</keyword>
<dbReference type="OrthoDB" id="9762903at2"/>
<proteinExistence type="inferred from homology"/>
<evidence type="ECO:0000256" key="5">
    <source>
        <dbReference type="ARBA" id="ARBA00022729"/>
    </source>
</evidence>
<keyword evidence="7 10" id="KW-0472">Membrane</keyword>
<comment type="subcellular location">
    <subcellularLocation>
        <location evidence="1 10">Cell outer membrane</location>
        <topology evidence="1 10">Multi-pass membrane protein</topology>
    </subcellularLocation>
</comment>
<evidence type="ECO:0000259" key="13">
    <source>
        <dbReference type="Pfam" id="PF00593"/>
    </source>
</evidence>
<dbReference type="GO" id="GO:0009279">
    <property type="term" value="C:cell outer membrane"/>
    <property type="evidence" value="ECO:0007669"/>
    <property type="project" value="UniProtKB-SubCell"/>
</dbReference>
<protein>
    <submittedName>
        <fullName evidence="15">TonB-dependent receptor</fullName>
    </submittedName>
</protein>
<keyword evidence="6 11" id="KW-0798">TonB box</keyword>
<keyword evidence="5 12" id="KW-0732">Signal</keyword>
<comment type="similarity">
    <text evidence="10 11">Belongs to the TonB-dependent receptor family.</text>
</comment>
<evidence type="ECO:0000313" key="15">
    <source>
        <dbReference type="EMBL" id="AYA38410.1"/>
    </source>
</evidence>
<dbReference type="SUPFAM" id="SSF56935">
    <property type="entry name" value="Porins"/>
    <property type="match status" value="1"/>
</dbReference>
<reference evidence="15 16" key="1">
    <citation type="submission" date="2018-09" db="EMBL/GenBank/DDBJ databases">
        <title>Hymenobacter medium sp. nov., isolated from R2A medium.</title>
        <authorList>
            <person name="Yingchao G."/>
        </authorList>
    </citation>
    <scope>NUCLEOTIDE SEQUENCE [LARGE SCALE GENOMIC DNA]</scope>
    <source>
        <strain evidence="16">sh-6</strain>
    </source>
</reference>
<organism evidence="15 16">
    <name type="scientific">Hymenobacter oligotrophus</name>
    <dbReference type="NCBI Taxonomy" id="2319843"/>
    <lineage>
        <taxon>Bacteria</taxon>
        <taxon>Pseudomonadati</taxon>
        <taxon>Bacteroidota</taxon>
        <taxon>Cytophagia</taxon>
        <taxon>Cytophagales</taxon>
        <taxon>Hymenobacteraceae</taxon>
        <taxon>Hymenobacter</taxon>
    </lineage>
</organism>
<evidence type="ECO:0000256" key="10">
    <source>
        <dbReference type="PROSITE-ProRule" id="PRU01360"/>
    </source>
</evidence>
<dbReference type="GO" id="GO:0044718">
    <property type="term" value="P:siderophore transmembrane transport"/>
    <property type="evidence" value="ECO:0007669"/>
    <property type="project" value="TreeGrafter"/>
</dbReference>
<evidence type="ECO:0000256" key="7">
    <source>
        <dbReference type="ARBA" id="ARBA00023136"/>
    </source>
</evidence>
<evidence type="ECO:0000313" key="16">
    <source>
        <dbReference type="Proteomes" id="UP000262802"/>
    </source>
</evidence>
<evidence type="ECO:0000256" key="3">
    <source>
        <dbReference type="ARBA" id="ARBA00022452"/>
    </source>
</evidence>
<evidence type="ECO:0000256" key="6">
    <source>
        <dbReference type="ARBA" id="ARBA00023077"/>
    </source>
</evidence>
<keyword evidence="9 10" id="KW-0998">Cell outer membrane</keyword>
<feature type="chain" id="PRO_5017541659" evidence="12">
    <location>
        <begin position="18"/>
        <end position="651"/>
    </location>
</feature>
<evidence type="ECO:0000256" key="12">
    <source>
        <dbReference type="SAM" id="SignalP"/>
    </source>
</evidence>
<dbReference type="InterPro" id="IPR012910">
    <property type="entry name" value="Plug_dom"/>
</dbReference>
<sequence>MYTFPPFRLLGSGWATAALLLSTSASTQAQAQRSPTPPDTARQVLPSVQVQGLRPTRYAAGSRFTVLDSAALAPFKSASVADALSARTPLYLRTYGPGQLATLSIRGTSGRHTAVLWNGFSINFPTLGEADMALLPVTSVKQISVQHGPAAALYGTGAMGGAVVLGSATPRLGQQVSATLEAGSFGYGAVSFDGIHRDEHVAVQTSLLVRSSENNFPYTALDFGGPVRRRQASAALQQSSFTQQLSLQLSPKAELTGAAWFTRSDREIQPSVGSVDAHARQQDESGRVVLGYRRRGTHSETTVRAARFADNIRYYNDNVQPSNSATVVWQAQAEHTLQWRPNASLRLGAEAQHFVADVDGYRRHITEQRYAGFALLRYDPTARLRLTLNARQAVLPGRRAPVAPTLGAEYQLWRRQQQQLWLKANAARSYRAPTLNERYWGGVERQELLPETGVGYEGGLHYEALLGTQLPVALQADLTAYSLLVDNWVEWIEAPTLAPRNVRRVRSRGLEASTQAQLHLGRYWLSATAAYAYTQARKVSGYAADLDPIGNQLRYVPLHSASVGTQHAWRNWQLTLNGVFTGYRYTTASADDYLPGYALLHASAGRTMHLGRYTLTGLVQGYNLTNKSYQNYAGRAMPGRSALLSLRLGWH</sequence>
<feature type="domain" description="TonB-dependent receptor plug" evidence="14">
    <location>
        <begin position="63"/>
        <end position="162"/>
    </location>
</feature>
<dbReference type="InterPro" id="IPR039426">
    <property type="entry name" value="TonB-dep_rcpt-like"/>
</dbReference>
<dbReference type="InterPro" id="IPR000531">
    <property type="entry name" value="Beta-barrel_TonB"/>
</dbReference>
<keyword evidence="2 10" id="KW-0813">Transport</keyword>
<feature type="signal peptide" evidence="12">
    <location>
        <begin position="1"/>
        <end position="17"/>
    </location>
</feature>
<dbReference type="PANTHER" id="PTHR30069">
    <property type="entry name" value="TONB-DEPENDENT OUTER MEMBRANE RECEPTOR"/>
    <property type="match status" value="1"/>
</dbReference>
<dbReference type="KEGG" id="hyh:D3Y59_15960"/>
<dbReference type="InterPro" id="IPR037066">
    <property type="entry name" value="Plug_dom_sf"/>
</dbReference>
<keyword evidence="8 15" id="KW-0675">Receptor</keyword>
<dbReference type="Pfam" id="PF07715">
    <property type="entry name" value="Plug"/>
    <property type="match status" value="1"/>
</dbReference>
<dbReference type="AlphaFoldDB" id="A0A3B7R4Z9"/>
<dbReference type="Gene3D" id="2.170.130.10">
    <property type="entry name" value="TonB-dependent receptor, plug domain"/>
    <property type="match status" value="1"/>
</dbReference>
<dbReference type="EMBL" id="CP032317">
    <property type="protein sequence ID" value="AYA38410.1"/>
    <property type="molecule type" value="Genomic_DNA"/>
</dbReference>
<dbReference type="RefSeq" id="WP_119445957.1">
    <property type="nucleotide sequence ID" value="NZ_CP032317.1"/>
</dbReference>
<dbReference type="PANTHER" id="PTHR30069:SF29">
    <property type="entry name" value="HEMOGLOBIN AND HEMOGLOBIN-HAPTOGLOBIN-BINDING PROTEIN 1-RELATED"/>
    <property type="match status" value="1"/>
</dbReference>
<dbReference type="InterPro" id="IPR036942">
    <property type="entry name" value="Beta-barrel_TonB_sf"/>
</dbReference>
<accession>A0A3B7R4Z9</accession>
<evidence type="ECO:0000256" key="4">
    <source>
        <dbReference type="ARBA" id="ARBA00022692"/>
    </source>
</evidence>
<evidence type="ECO:0000256" key="9">
    <source>
        <dbReference type="ARBA" id="ARBA00023237"/>
    </source>
</evidence>
<evidence type="ECO:0000256" key="1">
    <source>
        <dbReference type="ARBA" id="ARBA00004571"/>
    </source>
</evidence>
<evidence type="ECO:0000256" key="2">
    <source>
        <dbReference type="ARBA" id="ARBA00022448"/>
    </source>
</evidence>
<evidence type="ECO:0000256" key="8">
    <source>
        <dbReference type="ARBA" id="ARBA00023170"/>
    </source>
</evidence>
<keyword evidence="16" id="KW-1185">Reference proteome</keyword>
<keyword evidence="4 10" id="KW-0812">Transmembrane</keyword>
<evidence type="ECO:0000259" key="14">
    <source>
        <dbReference type="Pfam" id="PF07715"/>
    </source>
</evidence>
<dbReference type="Pfam" id="PF00593">
    <property type="entry name" value="TonB_dep_Rec_b-barrel"/>
    <property type="match status" value="1"/>
</dbReference>
<dbReference type="GO" id="GO:0015344">
    <property type="term" value="F:siderophore uptake transmembrane transporter activity"/>
    <property type="evidence" value="ECO:0007669"/>
    <property type="project" value="TreeGrafter"/>
</dbReference>
<evidence type="ECO:0000256" key="11">
    <source>
        <dbReference type="RuleBase" id="RU003357"/>
    </source>
</evidence>
<name>A0A3B7R4Z9_9BACT</name>
<dbReference type="Gene3D" id="2.40.170.20">
    <property type="entry name" value="TonB-dependent receptor, beta-barrel domain"/>
    <property type="match status" value="1"/>
</dbReference>
<dbReference type="Proteomes" id="UP000262802">
    <property type="component" value="Chromosome"/>
</dbReference>
<dbReference type="PROSITE" id="PS52016">
    <property type="entry name" value="TONB_DEPENDENT_REC_3"/>
    <property type="match status" value="1"/>
</dbReference>
<feature type="domain" description="TonB-dependent receptor-like beta-barrel" evidence="13">
    <location>
        <begin position="237"/>
        <end position="615"/>
    </location>
</feature>